<accession>A0A2S1L8Z8</accession>
<evidence type="ECO:0000313" key="1">
    <source>
        <dbReference type="EMBL" id="AWG20203.1"/>
    </source>
</evidence>
<evidence type="ECO:0000313" key="2">
    <source>
        <dbReference type="Proteomes" id="UP000244527"/>
    </source>
</evidence>
<dbReference type="OrthoDB" id="982995at2"/>
<dbReference type="Proteomes" id="UP000244527">
    <property type="component" value="Chromosome"/>
</dbReference>
<dbReference type="EMBL" id="CP020918">
    <property type="protein sequence ID" value="AWG20203.1"/>
    <property type="molecule type" value="Genomic_DNA"/>
</dbReference>
<gene>
    <name evidence="1" type="ORF">FFWV33_01010</name>
</gene>
<sequence>MKNRNTQAQQYIDYVRTSVLKFYISDYLVFKNLPETVIFYKALKVQPVTKKAICTAFDLNIEAMCRYKRQLEKEGLLEQSDKKEICKYTGHLAHLLTTNTFLFKVNKRE</sequence>
<organism evidence="1 2">
    <name type="scientific">Flavobacterium faecale</name>
    <dbReference type="NCBI Taxonomy" id="1355330"/>
    <lineage>
        <taxon>Bacteria</taxon>
        <taxon>Pseudomonadati</taxon>
        <taxon>Bacteroidota</taxon>
        <taxon>Flavobacteriia</taxon>
        <taxon>Flavobacteriales</taxon>
        <taxon>Flavobacteriaceae</taxon>
        <taxon>Flavobacterium</taxon>
    </lineage>
</organism>
<dbReference type="RefSeq" id="WP_108739170.1">
    <property type="nucleotide sequence ID" value="NZ_CP020918.1"/>
</dbReference>
<dbReference type="KEGG" id="ffa:FFWV33_01010"/>
<proteinExistence type="predicted"/>
<keyword evidence="2" id="KW-1185">Reference proteome</keyword>
<reference evidence="1 2" key="1">
    <citation type="submission" date="2017-04" db="EMBL/GenBank/DDBJ databases">
        <title>Compelte genome sequence of WV33.</title>
        <authorList>
            <person name="Lee P.C."/>
        </authorList>
    </citation>
    <scope>NUCLEOTIDE SEQUENCE [LARGE SCALE GENOMIC DNA]</scope>
    <source>
        <strain evidence="1 2">WV33</strain>
    </source>
</reference>
<name>A0A2S1L8Z8_9FLAO</name>
<dbReference type="AlphaFoldDB" id="A0A2S1L8Z8"/>
<protein>
    <submittedName>
        <fullName evidence="1">Uncharacterized protein</fullName>
    </submittedName>
</protein>